<dbReference type="EMBL" id="NBSK02000004">
    <property type="protein sequence ID" value="KAJ0209627.1"/>
    <property type="molecule type" value="Genomic_DNA"/>
</dbReference>
<evidence type="ECO:0000313" key="3">
    <source>
        <dbReference type="EMBL" id="KAJ0209627.1"/>
    </source>
</evidence>
<gene>
    <name evidence="3" type="ORF">LSAT_V11C400223780</name>
</gene>
<evidence type="ECO:0000259" key="2">
    <source>
        <dbReference type="Pfam" id="PF10551"/>
    </source>
</evidence>
<reference evidence="3 4" key="1">
    <citation type="journal article" date="2017" name="Nat. Commun.">
        <title>Genome assembly with in vitro proximity ligation data and whole-genome triplication in lettuce.</title>
        <authorList>
            <person name="Reyes-Chin-Wo S."/>
            <person name="Wang Z."/>
            <person name="Yang X."/>
            <person name="Kozik A."/>
            <person name="Arikit S."/>
            <person name="Song C."/>
            <person name="Xia L."/>
            <person name="Froenicke L."/>
            <person name="Lavelle D.O."/>
            <person name="Truco M.J."/>
            <person name="Xia R."/>
            <person name="Zhu S."/>
            <person name="Xu C."/>
            <person name="Xu H."/>
            <person name="Xu X."/>
            <person name="Cox K."/>
            <person name="Korf I."/>
            <person name="Meyers B.C."/>
            <person name="Michelmore R.W."/>
        </authorList>
    </citation>
    <scope>NUCLEOTIDE SEQUENCE [LARGE SCALE GENOMIC DNA]</scope>
    <source>
        <strain evidence="4">cv. Salinas</strain>
        <tissue evidence="3">Seedlings</tissue>
    </source>
</reference>
<dbReference type="PANTHER" id="PTHR31973">
    <property type="entry name" value="POLYPROTEIN, PUTATIVE-RELATED"/>
    <property type="match status" value="1"/>
</dbReference>
<dbReference type="Proteomes" id="UP000235145">
    <property type="component" value="Unassembled WGS sequence"/>
</dbReference>
<accession>A0A9R1XJ35</accession>
<dbReference type="PANTHER" id="PTHR31973:SF189">
    <property type="entry name" value="TRANSPOSASE, MUDR, PLANT, MULE TRANSPOSASE DOMAIN PROTEIN-RELATED"/>
    <property type="match status" value="1"/>
</dbReference>
<comment type="caution">
    <text evidence="3">The sequence shown here is derived from an EMBL/GenBank/DDBJ whole genome shotgun (WGS) entry which is preliminary data.</text>
</comment>
<sequence length="409" mass="46774">MFWTKPLFWKFMGLGECMNRLGESKEIFLRMKIDSTSCSYNSASQEQDLTGGFPEQQQQSEDSHTVQQLLRVVVGGEIVPEVRLLGPKGSQHPRTARHGISFSTPVELFQEKPLFPLSTKILVDDCIHLNQSSFPRLFINNLFATHMKSNIEGVTYDETSQENANKDVTEVESPKDDEDDNVLDVKGQPRWIGSHFTREVLENEKLNVRMLKEEVKNKFGIEVSMRQCRRAKQHAVSLVEGMCSGHLLCAVGRDGNNHIYPIDWVVVAVENMDNWKWFLENLKEDLHLESGFGKTLMSDQHKELFPDIEHRQCVRHVLSNFKKKYPDAHYEKLFLKSSKASTEPLFNATMKKVQMLIPAAYVHLMGRNPKSSSRAFFQEGRGSDVVENDLSESFTNILLDARKKPPSSL</sequence>
<feature type="domain" description="MULE transposase" evidence="2">
    <location>
        <begin position="243"/>
        <end position="320"/>
    </location>
</feature>
<dbReference type="AlphaFoldDB" id="A0A9R1XJ35"/>
<keyword evidence="4" id="KW-1185">Reference proteome</keyword>
<evidence type="ECO:0000313" key="4">
    <source>
        <dbReference type="Proteomes" id="UP000235145"/>
    </source>
</evidence>
<dbReference type="Pfam" id="PF10551">
    <property type="entry name" value="MULE"/>
    <property type="match status" value="1"/>
</dbReference>
<organism evidence="3 4">
    <name type="scientific">Lactuca sativa</name>
    <name type="common">Garden lettuce</name>
    <dbReference type="NCBI Taxonomy" id="4236"/>
    <lineage>
        <taxon>Eukaryota</taxon>
        <taxon>Viridiplantae</taxon>
        <taxon>Streptophyta</taxon>
        <taxon>Embryophyta</taxon>
        <taxon>Tracheophyta</taxon>
        <taxon>Spermatophyta</taxon>
        <taxon>Magnoliopsida</taxon>
        <taxon>eudicotyledons</taxon>
        <taxon>Gunneridae</taxon>
        <taxon>Pentapetalae</taxon>
        <taxon>asterids</taxon>
        <taxon>campanulids</taxon>
        <taxon>Asterales</taxon>
        <taxon>Asteraceae</taxon>
        <taxon>Cichorioideae</taxon>
        <taxon>Cichorieae</taxon>
        <taxon>Lactucinae</taxon>
        <taxon>Lactuca</taxon>
    </lineage>
</organism>
<feature type="compositionally biased region" description="Basic and acidic residues" evidence="1">
    <location>
        <begin position="164"/>
        <end position="174"/>
    </location>
</feature>
<evidence type="ECO:0000256" key="1">
    <source>
        <dbReference type="SAM" id="MobiDB-lite"/>
    </source>
</evidence>
<dbReference type="InterPro" id="IPR018289">
    <property type="entry name" value="MULE_transposase_dom"/>
</dbReference>
<proteinExistence type="predicted"/>
<name>A0A9R1XJ35_LACSA</name>
<protein>
    <recommendedName>
        <fullName evidence="2">MULE transposase domain-containing protein</fullName>
    </recommendedName>
</protein>
<feature type="region of interest" description="Disordered" evidence="1">
    <location>
        <begin position="156"/>
        <end position="179"/>
    </location>
</feature>